<protein>
    <submittedName>
        <fullName evidence="4">Uncharacterized protein</fullName>
    </submittedName>
</protein>
<evidence type="ECO:0000256" key="3">
    <source>
        <dbReference type="SAM" id="Phobius"/>
    </source>
</evidence>
<proteinExistence type="predicted"/>
<feature type="transmembrane region" description="Helical" evidence="3">
    <location>
        <begin position="1686"/>
        <end position="1704"/>
    </location>
</feature>
<evidence type="ECO:0000256" key="1">
    <source>
        <dbReference type="SAM" id="Coils"/>
    </source>
</evidence>
<feature type="coiled-coil region" evidence="1">
    <location>
        <begin position="146"/>
        <end position="180"/>
    </location>
</feature>
<keyword evidence="3" id="KW-1133">Transmembrane helix</keyword>
<dbReference type="SUPFAM" id="SSF52075">
    <property type="entry name" value="Outer arm dynein light chain 1"/>
    <property type="match status" value="1"/>
</dbReference>
<evidence type="ECO:0000313" key="4">
    <source>
        <dbReference type="EMBL" id="OLR61619.1"/>
    </source>
</evidence>
<reference evidence="4 5" key="1">
    <citation type="journal article" date="2016" name="Appl. Environ. Microbiol.">
        <title>Function and Phylogeny of Bacterial Butyryl Coenzyme A:Acetate Transferases and Their Diversity in the Proximal Colon of Swine.</title>
        <authorList>
            <person name="Trachsel J."/>
            <person name="Bayles D.O."/>
            <person name="Looft T."/>
            <person name="Levine U.Y."/>
            <person name="Allen H.K."/>
        </authorList>
    </citation>
    <scope>NUCLEOTIDE SEQUENCE [LARGE SCALE GENOMIC DNA]</scope>
    <source>
        <strain evidence="4 5">35-6-1</strain>
    </source>
</reference>
<sequence length="1710" mass="198059">MSRFKRIMSFLLVLLMILPILLPTGSVLAKEVSESIPIEEANKKDEVKIIDKTEEKPEKETDKEKDKIKIEEPSEDKVTIIDPTGEEDKKIEPKEKTEVKIEEKEVTEHEGKRETIKPKEEKIKEPEKNKVEEVVLPKEEIGVNKEEKAKLDKELLNKLKDQLEKENLNKSNLKNKALENVDMMIPMDQAQDINRELLLYFIANYETITLEDMTKLLRDNAEFGLDRARLDQEEYLKTHKNLKDYQPSYEFDPFYEMLIDLFNFKHRNIKDIFSNLAIEEEKEETPIENRNIYLRSTFYAAKEIDSENMFKNVSDENIFTLRPISQLIIDKFRSMGINIKQGTMEASLSKKFLDLRYSFNNIENLTIPDNIAILDIRVEKPDNYGYSKEYYENFSLHNLNKIRNINLNSDNLIYANIDLGNYYGPNEHIKANEVNTADPYNINLNISAKNLSFVRFVGLTTGVLNISNIEVISGKINSTFTDFNVDNTLKAIGPHTFKLAFSPNSKIELFKKGQGENIEYIGEGAFTTDSRFTSVRMDHRYSEDKYYEHIGLRSNFILNLRNMTNLKYIGGQAFSFPLNKTKQDISLENLPLLEGVGAAAFYDTPREKNIVLRNLPSLRYFGTPNYRYPRVYPTGVFLSTNNEVEIFNMYFKDKLVNYISPNELEWDSSELKRVNEIIRYGHIPAFYSNTIGSQLYIEISKILMEYRKKFAYDETELISTGRDGKDRIFHNDIRSPYGSNILDYDILNGEEQEKFIAPAPWNLVIENLPNLELLDLSASIMASIQFKDDLPKIKSIDASANRLKDLDLRPLASMNKINNKAFAHNFLTCVFVGTNIKSIRPNAFSVNKYYNYNGTVDDGYGYFNTKPVMISITGGNVNNIQDTDTYTIDIKDACKEVNTIKVKKVDDTGKWNPLLAPSEFTAYYLTEEKITSFDNTFKQVMSVIRLVAIQQPDGSYKNYNSDSFTTLSNGNIAIEQQSQWIDVGTDKKVADNIKAFNDWQNIKRYDINYRTGGVHTLKNGADFEKNIKSASQVDAQNITVEQKQENGKYFIRIKGTFIFNPNTMPKEDYLLNLVNNYAMEKDIESIKTQLNNLVLSKYTMEKIDSQQANNYYAAFLGISANKDVLEEIKKYANDPNWIKNRRQKPAAYLYATTFLENQEIRKKVENNEYVEKHYLPNPQTPDEFGYLTYNIGGTYKEIMIKETKVPYGYTAKKLAIQYDPNNPENNIFVNIRKPAKYEVRYLEEGTDRQLADSKFGDGKYSEQVTEKAIEIQDYTLQGPSEQKITLADVDNVNVIIFYYKPEKVSTNKTLTINYYVEDTTSYVPDISPNPIFIDNVKEGEVININYPSSNFFVPIEGQDKSITIGKEKNVVKNIYYKPIYANYQIRRFEVAPNEKLQKYESRIYGPIIGYKFRNEEIHKGYHSQIIDIDKIAELDKIFETEYKGEKYKLKYNLIKDNEKLKRWGLNEYKPQISLDKNNLIVVDLYYTAKEVKGINYKVNYWLQEEGKENKLVLTENKMVPNENPTVTIVNQDINTIFKDYPENVRNLIKFENMDKKLPFTVTATNNVINVYYAKELIAKDITVKKINENNSPLQGVTISIYKKLDGDQTYERYIKEKPLESITTSDQGLAVFKKIKSDVVILETKSIENYSINRDIKLVNIKEYTGEEIIIKNYRSTNNLPETGTLSIYPYILVSIVGIGLFVINKKKNK</sequence>
<gene>
    <name evidence="4" type="ORF">BIV18_09705</name>
</gene>
<evidence type="ECO:0000256" key="2">
    <source>
        <dbReference type="SAM" id="MobiDB-lite"/>
    </source>
</evidence>
<keyword evidence="3" id="KW-0812">Transmembrane</keyword>
<comment type="caution">
    <text evidence="4">The sequence shown here is derived from an EMBL/GenBank/DDBJ whole genome shotgun (WGS) entry which is preliminary data.</text>
</comment>
<accession>A0A1U7LX14</accession>
<dbReference type="Proteomes" id="UP000187166">
    <property type="component" value="Unassembled WGS sequence"/>
</dbReference>
<dbReference type="EMBL" id="MJIH01000008">
    <property type="protein sequence ID" value="OLR61619.1"/>
    <property type="molecule type" value="Genomic_DNA"/>
</dbReference>
<dbReference type="STRING" id="1465756.BIV18_09705"/>
<keyword evidence="3" id="KW-0472">Membrane</keyword>
<keyword evidence="1" id="KW-0175">Coiled coil</keyword>
<evidence type="ECO:0000313" key="5">
    <source>
        <dbReference type="Proteomes" id="UP000187166"/>
    </source>
</evidence>
<name>A0A1U7LX14_9FIRM</name>
<feature type="compositionally biased region" description="Basic and acidic residues" evidence="2">
    <location>
        <begin position="43"/>
        <end position="79"/>
    </location>
</feature>
<organism evidence="4 5">
    <name type="scientific">Peptoniphilus porci</name>
    <dbReference type="NCBI Taxonomy" id="2652280"/>
    <lineage>
        <taxon>Bacteria</taxon>
        <taxon>Bacillati</taxon>
        <taxon>Bacillota</taxon>
        <taxon>Tissierellia</taxon>
        <taxon>Tissierellales</taxon>
        <taxon>Peptoniphilaceae</taxon>
        <taxon>Peptoniphilus</taxon>
    </lineage>
</organism>
<keyword evidence="5" id="KW-1185">Reference proteome</keyword>
<feature type="region of interest" description="Disordered" evidence="2">
    <location>
        <begin position="43"/>
        <end position="90"/>
    </location>
</feature>